<dbReference type="Gene3D" id="2.130.10.10">
    <property type="entry name" value="YVTN repeat-like/Quinoprotein amine dehydrogenase"/>
    <property type="match status" value="2"/>
</dbReference>
<dbReference type="InterPro" id="IPR011045">
    <property type="entry name" value="N2O_reductase_N"/>
</dbReference>
<dbReference type="NCBIfam" id="TIGR04131">
    <property type="entry name" value="Bac_Flav_CTERM"/>
    <property type="match status" value="1"/>
</dbReference>
<evidence type="ECO:0000313" key="3">
    <source>
        <dbReference type="Proteomes" id="UP001500742"/>
    </source>
</evidence>
<organism evidence="2 3">
    <name type="scientific">Mucilaginibacter dorajii</name>
    <dbReference type="NCBI Taxonomy" id="692994"/>
    <lineage>
        <taxon>Bacteria</taxon>
        <taxon>Pseudomonadati</taxon>
        <taxon>Bacteroidota</taxon>
        <taxon>Sphingobacteriia</taxon>
        <taxon>Sphingobacteriales</taxon>
        <taxon>Sphingobacteriaceae</taxon>
        <taxon>Mucilaginibacter</taxon>
    </lineage>
</organism>
<proteinExistence type="predicted"/>
<dbReference type="InterPro" id="IPR015943">
    <property type="entry name" value="WD40/YVTN_repeat-like_dom_sf"/>
</dbReference>
<evidence type="ECO:0000259" key="1">
    <source>
        <dbReference type="Pfam" id="PF18676"/>
    </source>
</evidence>
<name>A0ABP7Q1M5_9SPHI</name>
<dbReference type="SUPFAM" id="SSF50974">
    <property type="entry name" value="Nitrous oxide reductase, N-terminal domain"/>
    <property type="match status" value="1"/>
</dbReference>
<dbReference type="NCBIfam" id="TIGR02276">
    <property type="entry name" value="beta_rpt_yvtn"/>
    <property type="match status" value="4"/>
</dbReference>
<gene>
    <name evidence="2" type="ORF">GCM10022210_26830</name>
</gene>
<dbReference type="Pfam" id="PF18676">
    <property type="entry name" value="MBG_2"/>
    <property type="match status" value="2"/>
</dbReference>
<dbReference type="PANTHER" id="PTHR47197:SF3">
    <property type="entry name" value="DIHYDRO-HEME D1 DEHYDROGENASE"/>
    <property type="match status" value="1"/>
</dbReference>
<dbReference type="Pfam" id="PF10282">
    <property type="entry name" value="Lactonase"/>
    <property type="match status" value="1"/>
</dbReference>
<dbReference type="Gene3D" id="3.30.160.710">
    <property type="match status" value="1"/>
</dbReference>
<dbReference type="Pfam" id="PF13585">
    <property type="entry name" value="CHU_C"/>
    <property type="match status" value="1"/>
</dbReference>
<dbReference type="PANTHER" id="PTHR47197">
    <property type="entry name" value="PROTEIN NIRF"/>
    <property type="match status" value="1"/>
</dbReference>
<dbReference type="InterPro" id="IPR041286">
    <property type="entry name" value="MBG_2"/>
</dbReference>
<dbReference type="InterPro" id="IPR019405">
    <property type="entry name" value="Lactonase_7-beta_prop"/>
</dbReference>
<sequence length="1226" mass="125703">MHRKLLIVGFICLLCIKTLILHGQTITASNATGTITGCVGSVSASPNLQQIIVNGSGLSSNITATAPANFEVSLTAAGTYANTITLPQTGGTIYVRSAATAPAGSPSGNVSFSSAGANLPKVQVTATIKALPVVNVVSGQTVIGGNLTTPVNFTGTAPAYQWTNSNPSIGIGANGSGNIPAFTAINTGTTPVTANFIVTPVPAGFIFTGNANSSTVSMVNTGNNTVTATIPVGKGPYVTLVNPNQREVYVSCFYQNELDILDALTGSVITKIAVGNNPEFMAISPDGDRLYVLNIGGASVSVINTVTHVLSATIPIGPTPELLVVSPDGSRLYVVTYGTNGSGPTYVINTATNAIITTLTLPPAPIGITVNKNGSRVYVTHGNGMSVINATNNTVITDIPLGSFPLQPVLNADDSRIYVANELSNNVSVINTATNSVIVTIPTGNYSAGCALSADGQLLYAVNRVSQSVSVISTASNTVVNTIPVSGSLDNPVISPDGTRLYITDDGSNVIHVINTATNTRITDIPVGLNPLITGNSISIGSGCTGSPIVFTITVNPAVPVITAWGSPNAVATSYGTPSAAASFTVSGTNLSAGITVTPPAGFEVSTNNLDFGSTVTVGGPNITGTFTIYIRLATQTNVGMYSGNIALSSNGAASVNVNMPISQVSPAILNLTGTYNKLYGDVTPDFTLYYNTPNFTFNLAGLRNGNTFKSVKFAFGDGAASTDPTGVYAGSVTLSDFEGDNGFLAANYTINYFPFDLVVLPAPITITTANVNKPYGTTLADQPASTNFTVTGLKNNETIGNVKISYGSGALASAPPGLYPGSVVPSGATGGTFSPDNYSITYQPANLTVNTPPPPAITYTDLPSALQTVYGTPSVTTSIRVSGANLATGITITPPTGFEISTDNSNFGSNITLTPNTTGTVITTTIYIRLSAITPAGNYAGNLALNSPTAGIINVPLKGTVIPAPLTIAAKPAIKTYGATLVGGAGSTAFTTTGLQKGETVGSVTLTYGYGSAAGNPIGVYNASLIPSAATGGSFNAANYTITYNPAGITVNQASLTIAADNLSRAFIAPNPTLTVTYAGFVNNEGPEQLTVLPTVATTAVLTSPAGQYPITASGALSANYVISYINGTLTVYAAPQNIKIPNAFTPNGDGVNDLWNIKDLQYYPTCTVEVYARYGQHLYHSRGYSQAWDGTYNSQRLPVGTYYYIINLNDGTSTKLSGYVAILK</sequence>
<dbReference type="EMBL" id="BAAAZC010000019">
    <property type="protein sequence ID" value="GAA3975050.1"/>
    <property type="molecule type" value="Genomic_DNA"/>
</dbReference>
<evidence type="ECO:0000313" key="2">
    <source>
        <dbReference type="EMBL" id="GAA3975050.1"/>
    </source>
</evidence>
<dbReference type="InterPro" id="IPR026341">
    <property type="entry name" value="T9SS_type_B"/>
</dbReference>
<reference evidence="3" key="1">
    <citation type="journal article" date="2019" name="Int. J. Syst. Evol. Microbiol.">
        <title>The Global Catalogue of Microorganisms (GCM) 10K type strain sequencing project: providing services to taxonomists for standard genome sequencing and annotation.</title>
        <authorList>
            <consortium name="The Broad Institute Genomics Platform"/>
            <consortium name="The Broad Institute Genome Sequencing Center for Infectious Disease"/>
            <person name="Wu L."/>
            <person name="Ma J."/>
        </authorList>
    </citation>
    <scope>NUCLEOTIDE SEQUENCE [LARGE SCALE GENOMIC DNA]</scope>
    <source>
        <strain evidence="3">JCM 16601</strain>
    </source>
</reference>
<protein>
    <recommendedName>
        <fullName evidence="1">MBG domain-containing protein</fullName>
    </recommendedName>
</protein>
<feature type="domain" description="MBG" evidence="1">
    <location>
        <begin position="765"/>
        <end position="849"/>
    </location>
</feature>
<dbReference type="Proteomes" id="UP001500742">
    <property type="component" value="Unassembled WGS sequence"/>
</dbReference>
<keyword evidence="3" id="KW-1185">Reference proteome</keyword>
<accession>A0ABP7Q1M5</accession>
<feature type="domain" description="MBG" evidence="1">
    <location>
        <begin position="1057"/>
        <end position="1132"/>
    </location>
</feature>
<comment type="caution">
    <text evidence="2">The sequence shown here is derived from an EMBL/GenBank/DDBJ whole genome shotgun (WGS) entry which is preliminary data.</text>
</comment>
<dbReference type="InterPro" id="IPR011964">
    <property type="entry name" value="YVTN_b-propeller_repeat"/>
</dbReference>
<dbReference type="InterPro" id="IPR051200">
    <property type="entry name" value="Host-pathogen_enzymatic-act"/>
</dbReference>
<dbReference type="RefSeq" id="WP_259087663.1">
    <property type="nucleotide sequence ID" value="NZ_BAAAZC010000019.1"/>
</dbReference>